<proteinExistence type="predicted"/>
<dbReference type="InterPro" id="IPR012337">
    <property type="entry name" value="RNaseH-like_sf"/>
</dbReference>
<evidence type="ECO:0000313" key="2">
    <source>
        <dbReference type="Proteomes" id="UP001168821"/>
    </source>
</evidence>
<sequence length="342" mass="39086">MSYSAKCVEKLAFTAANIPWNKVSCPEFKNFMRKYTGRHLPSLKKNYLLKDCDMVIKQIRNSIGNNNIRISVDETTDRLGRYIAHLVIGKLSSEEAGRPFLLALKQLDKTNSNTISRFINESLGLYCCQKELNTEKLNGLSDGTSYMIKTGTNLKVFYENITHLICMAHGLDLVSETIRLNYPDVNGIISNIKKVFLKAPIKVEFYKNSLPNTPLPPEPVLTRWGTWIQAALFYAEHFDVLKQVVMSFEATDAQSIKKAQEFLNKANVKNELLYTKTHFKIIADEIEQLENIGLKLNQNMEIVEKVYTSLKNTPGKVGEMAFQRLCSLLKKESKKPFYMFSK</sequence>
<evidence type="ECO:0008006" key="3">
    <source>
        <dbReference type="Google" id="ProtNLM"/>
    </source>
</evidence>
<dbReference type="AlphaFoldDB" id="A0AA38M5L9"/>
<comment type="caution">
    <text evidence="1">The sequence shown here is derived from an EMBL/GenBank/DDBJ whole genome shotgun (WGS) entry which is preliminary data.</text>
</comment>
<gene>
    <name evidence="1" type="ORF">Zmor_026680</name>
</gene>
<dbReference type="EMBL" id="JALNTZ010000008">
    <property type="protein sequence ID" value="KAJ3644003.1"/>
    <property type="molecule type" value="Genomic_DNA"/>
</dbReference>
<evidence type="ECO:0000313" key="1">
    <source>
        <dbReference type="EMBL" id="KAJ3644003.1"/>
    </source>
</evidence>
<organism evidence="1 2">
    <name type="scientific">Zophobas morio</name>
    <dbReference type="NCBI Taxonomy" id="2755281"/>
    <lineage>
        <taxon>Eukaryota</taxon>
        <taxon>Metazoa</taxon>
        <taxon>Ecdysozoa</taxon>
        <taxon>Arthropoda</taxon>
        <taxon>Hexapoda</taxon>
        <taxon>Insecta</taxon>
        <taxon>Pterygota</taxon>
        <taxon>Neoptera</taxon>
        <taxon>Endopterygota</taxon>
        <taxon>Coleoptera</taxon>
        <taxon>Polyphaga</taxon>
        <taxon>Cucujiformia</taxon>
        <taxon>Tenebrionidae</taxon>
        <taxon>Zophobas</taxon>
    </lineage>
</organism>
<dbReference type="Proteomes" id="UP001168821">
    <property type="component" value="Unassembled WGS sequence"/>
</dbReference>
<reference evidence="1" key="1">
    <citation type="journal article" date="2023" name="G3 (Bethesda)">
        <title>Whole genome assemblies of Zophobas morio and Tenebrio molitor.</title>
        <authorList>
            <person name="Kaur S."/>
            <person name="Stinson S.A."/>
            <person name="diCenzo G.C."/>
        </authorList>
    </citation>
    <scope>NUCLEOTIDE SEQUENCE</scope>
    <source>
        <strain evidence="1">QUZm001</strain>
    </source>
</reference>
<dbReference type="SUPFAM" id="SSF53098">
    <property type="entry name" value="Ribonuclease H-like"/>
    <property type="match status" value="1"/>
</dbReference>
<protein>
    <recommendedName>
        <fullName evidence="3">DUF659 domain-containing protein</fullName>
    </recommendedName>
</protein>
<accession>A0AA38M5L9</accession>
<keyword evidence="2" id="KW-1185">Reference proteome</keyword>
<name>A0AA38M5L9_9CUCU</name>